<dbReference type="Pfam" id="PF00120">
    <property type="entry name" value="Gln-synt_C"/>
    <property type="match status" value="1"/>
</dbReference>
<dbReference type="Gene3D" id="3.30.590.10">
    <property type="entry name" value="Glutamine synthetase/guanido kinase, catalytic domain"/>
    <property type="match status" value="1"/>
</dbReference>
<dbReference type="PATRIC" id="fig|1305737.6.peg.589"/>
<evidence type="ECO:0000259" key="3">
    <source>
        <dbReference type="PROSITE" id="PS51986"/>
    </source>
</evidence>
<dbReference type="SMART" id="SM01230">
    <property type="entry name" value="Gln-synt_C"/>
    <property type="match status" value="1"/>
</dbReference>
<dbReference type="AlphaFoldDB" id="A0A0P7YFQ2"/>
<dbReference type="GO" id="GO:0006542">
    <property type="term" value="P:glutamine biosynthetic process"/>
    <property type="evidence" value="ECO:0007669"/>
    <property type="project" value="InterPro"/>
</dbReference>
<evidence type="ECO:0000313" key="6">
    <source>
        <dbReference type="Proteomes" id="UP000050421"/>
    </source>
</evidence>
<dbReference type="Pfam" id="PF12437">
    <property type="entry name" value="GSIII_N"/>
    <property type="match status" value="1"/>
</dbReference>
<gene>
    <name evidence="5" type="primary">glnA</name>
    <name evidence="5" type="ORF">HLUCCX10_00650</name>
</gene>
<dbReference type="PROSITE" id="PS00181">
    <property type="entry name" value="GLNA_ATP"/>
    <property type="match status" value="1"/>
</dbReference>
<feature type="domain" description="GS catalytic" evidence="4">
    <location>
        <begin position="203"/>
        <end position="638"/>
    </location>
</feature>
<dbReference type="EMBL" id="LJXT01000002">
    <property type="protein sequence ID" value="KPQ20110.1"/>
    <property type="molecule type" value="Genomic_DNA"/>
</dbReference>
<dbReference type="PROSITE" id="PS51986">
    <property type="entry name" value="GS_BETA_GRASP"/>
    <property type="match status" value="1"/>
</dbReference>
<dbReference type="InterPro" id="IPR008146">
    <property type="entry name" value="Gln_synth_cat_dom"/>
</dbReference>
<dbReference type="InterPro" id="IPR008147">
    <property type="entry name" value="Gln_synt_N"/>
</dbReference>
<dbReference type="InterPro" id="IPR022147">
    <property type="entry name" value="GSIII_N"/>
</dbReference>
<proteinExistence type="inferred from homology"/>
<protein>
    <submittedName>
        <fullName evidence="5">Glutamine synthetase GlnA</fullName>
    </submittedName>
</protein>
<accession>A0A0P7YFQ2</accession>
<sequence>MKNRPKAFSSQYFPIFVGVNLNHILVDMATLRQQALAMVQSRPRVKVEAPALKISDFFGTNVFGLNQMKQSLAPSVYKKVMEAIDKGSKIDSATAEEVASAVKTWALSKGVTHYTHWFQPLTGSTAEKHDSFFDAHAGLEKFKGSALVQQEPDASSFPNGGIRSTFEARGYTAWDPSSPIFIFEKTLCIPTIFVSYTGEALDYKTPLLKSLEAVNDAAVAICQLFDRNVRKVSPSLGVEQEYFVIDKALFSARPDLVMAGRTVFGHNPARGQQLEDHYFGSIPTRVKDFMVDFEIEAHKLGIPVSTRHNEVAPGQFEVAPIFEEINKAVDHNQLLMDLMDKVAEKHGLKVLFHEKPFAGVNGSGKHNNWSLITDTGVNLFQPSNSARENLQFLTFLVATVKAVYDHSDLLRASIASAGNDFRLGANEAPPAIISVFLGETLTSVLDELEKNGNIKIEKGDNMYMKLGISKIPEIILDNTDRNRTSPFAFTGNKFEFRAVGSSANSAGPMATLNVIVAEVLRQMMKDIEKEIASGKEKKIAIVNVLRKYIKDSKKIRFEGDGYSEEWEKEAAKRGLANLKNTADALDVYMKKETKELYSRHNVMNELEIYARHEIMLEDFIKKVQIESRVMGDLALNHVIPTSILYQNKLIENANGLKGLGLDNSAAIETIKDVSRHIEAVKSNVNAMIDARRKLNKEEDIVKRAKGYQKEVKEAYFDKIRYAVDKLELLVDDESWPLVKYREMLFIR</sequence>
<dbReference type="InterPro" id="IPR040577">
    <property type="entry name" value="Gln-synt_C"/>
</dbReference>
<reference evidence="5 6" key="1">
    <citation type="submission" date="2015-09" db="EMBL/GenBank/DDBJ databases">
        <title>Identification and resolution of microdiversity through metagenomic sequencing of parallel consortia.</title>
        <authorList>
            <person name="Nelson W.C."/>
            <person name="Romine M.F."/>
            <person name="Lindemann S.R."/>
        </authorList>
    </citation>
    <scope>NUCLEOTIDE SEQUENCE [LARGE SCALE GENOMIC DNA]</scope>
    <source>
        <strain evidence="5">HL-49</strain>
    </source>
</reference>
<dbReference type="InterPro" id="IPR027303">
    <property type="entry name" value="Gln_synth_gly_rich_site"/>
</dbReference>
<dbReference type="GO" id="GO:0004356">
    <property type="term" value="F:glutamine synthetase activity"/>
    <property type="evidence" value="ECO:0007669"/>
    <property type="project" value="InterPro"/>
</dbReference>
<dbReference type="InterPro" id="IPR014746">
    <property type="entry name" value="Gln_synth/guanido_kin_cat_dom"/>
</dbReference>
<evidence type="ECO:0000256" key="2">
    <source>
        <dbReference type="RuleBase" id="RU000384"/>
    </source>
</evidence>
<dbReference type="SUPFAM" id="SSF55931">
    <property type="entry name" value="Glutamine synthetase/guanido kinase"/>
    <property type="match status" value="1"/>
</dbReference>
<name>A0A0P7YFQ2_9BACT</name>
<comment type="similarity">
    <text evidence="1 2">Belongs to the glutamine synthetase family.</text>
</comment>
<dbReference type="Proteomes" id="UP000050421">
    <property type="component" value="Unassembled WGS sequence"/>
</dbReference>
<feature type="domain" description="GS beta-grasp" evidence="3">
    <location>
        <begin position="112"/>
        <end position="198"/>
    </location>
</feature>
<dbReference type="PANTHER" id="PTHR42974:SF1">
    <property type="entry name" value="TYPE-3 GLUTAMINE SYNTHETASE"/>
    <property type="match status" value="1"/>
</dbReference>
<dbReference type="Pfam" id="PF18318">
    <property type="entry name" value="Gln-synt_C-ter"/>
    <property type="match status" value="1"/>
</dbReference>
<dbReference type="PROSITE" id="PS51987">
    <property type="entry name" value="GS_CATALYTIC"/>
    <property type="match status" value="1"/>
</dbReference>
<comment type="caution">
    <text evidence="5">The sequence shown here is derived from an EMBL/GenBank/DDBJ whole genome shotgun (WGS) entry which is preliminary data.</text>
</comment>
<evidence type="ECO:0000313" key="5">
    <source>
        <dbReference type="EMBL" id="KPQ20110.1"/>
    </source>
</evidence>
<dbReference type="Gene3D" id="1.20.120.1560">
    <property type="match status" value="1"/>
</dbReference>
<evidence type="ECO:0000259" key="4">
    <source>
        <dbReference type="PROSITE" id="PS51987"/>
    </source>
</evidence>
<evidence type="ECO:0000256" key="1">
    <source>
        <dbReference type="PROSITE-ProRule" id="PRU01330"/>
    </source>
</evidence>
<dbReference type="STRING" id="1305737.GCA_000526355_00471"/>
<dbReference type="eggNOG" id="COG3968">
    <property type="taxonomic scope" value="Bacteria"/>
</dbReference>
<dbReference type="InterPro" id="IPR052725">
    <property type="entry name" value="GS_Type-3"/>
</dbReference>
<dbReference type="PANTHER" id="PTHR42974">
    <property type="entry name" value="GLUTAMINE SYNTHETASE"/>
    <property type="match status" value="1"/>
</dbReference>
<organism evidence="5 6">
    <name type="scientific">Algoriphagus marincola HL-49</name>
    <dbReference type="NCBI Taxonomy" id="1305737"/>
    <lineage>
        <taxon>Bacteria</taxon>
        <taxon>Pseudomonadati</taxon>
        <taxon>Bacteroidota</taxon>
        <taxon>Cytophagia</taxon>
        <taxon>Cytophagales</taxon>
        <taxon>Cyclobacteriaceae</taxon>
        <taxon>Algoriphagus</taxon>
    </lineage>
</organism>